<dbReference type="CDD" id="cd04899">
    <property type="entry name" value="ACT_ACR-UUR-like_2"/>
    <property type="match status" value="1"/>
</dbReference>
<dbReference type="SUPFAM" id="SSF55021">
    <property type="entry name" value="ACT-like"/>
    <property type="match status" value="1"/>
</dbReference>
<evidence type="ECO:0000313" key="3">
    <source>
        <dbReference type="EMBL" id="CCH78793.1"/>
    </source>
</evidence>
<dbReference type="PANTHER" id="PTHR47320">
    <property type="entry name" value="BIFUNCTIONAL URIDYLYLTRANSFERASE/URIDYLYL-REMOVING ENZYME"/>
    <property type="match status" value="1"/>
</dbReference>
<name>A0A077LY17_9MICO</name>
<dbReference type="Pfam" id="PF01842">
    <property type="entry name" value="ACT"/>
    <property type="match status" value="1"/>
</dbReference>
<feature type="domain" description="ACT" evidence="2">
    <location>
        <begin position="34"/>
        <end position="108"/>
    </location>
</feature>
<proteinExistence type="predicted"/>
<accession>A0A077LY17</accession>
<organism evidence="3 4">
    <name type="scientific">Nostocoides japonicum T1-X7</name>
    <dbReference type="NCBI Taxonomy" id="1194083"/>
    <lineage>
        <taxon>Bacteria</taxon>
        <taxon>Bacillati</taxon>
        <taxon>Actinomycetota</taxon>
        <taxon>Actinomycetes</taxon>
        <taxon>Micrococcales</taxon>
        <taxon>Intrasporangiaceae</taxon>
        <taxon>Nostocoides</taxon>
    </lineage>
</organism>
<dbReference type="InterPro" id="IPR002912">
    <property type="entry name" value="ACT_dom"/>
</dbReference>
<dbReference type="GO" id="GO:0016787">
    <property type="term" value="F:hydrolase activity"/>
    <property type="evidence" value="ECO:0007669"/>
    <property type="project" value="UniProtKB-KW"/>
</dbReference>
<dbReference type="EMBL" id="CAJB01000277">
    <property type="protein sequence ID" value="CCH78793.1"/>
    <property type="molecule type" value="Genomic_DNA"/>
</dbReference>
<gene>
    <name evidence="3" type="ORF">BN12_3480001</name>
</gene>
<dbReference type="Proteomes" id="UP000035721">
    <property type="component" value="Unassembled WGS sequence"/>
</dbReference>
<protein>
    <recommendedName>
        <fullName evidence="2">ACT domain-containing protein</fullName>
    </recommendedName>
</protein>
<evidence type="ECO:0000256" key="1">
    <source>
        <dbReference type="ARBA" id="ARBA00022801"/>
    </source>
</evidence>
<reference evidence="3 4" key="1">
    <citation type="journal article" date="2013" name="ISME J.">
        <title>A metabolic model for members of the genus Tetrasphaera involved in enhanced biological phosphorus removal.</title>
        <authorList>
            <person name="Kristiansen R."/>
            <person name="Nguyen H.T.T."/>
            <person name="Saunders A.M."/>
            <person name="Nielsen J.L."/>
            <person name="Wimmer R."/>
            <person name="Le V.Q."/>
            <person name="McIlroy S.J."/>
            <person name="Petrovski S."/>
            <person name="Seviour R.J."/>
            <person name="Calteau A."/>
            <person name="Nielsen K.L."/>
            <person name="Nielsen P.H."/>
        </authorList>
    </citation>
    <scope>NUCLEOTIDE SEQUENCE [LARGE SCALE GENOMIC DNA]</scope>
    <source>
        <strain evidence="3 4">T1-X7</strain>
    </source>
</reference>
<dbReference type="STRING" id="1194083.BN12_3480001"/>
<evidence type="ECO:0000259" key="2">
    <source>
        <dbReference type="PROSITE" id="PS51671"/>
    </source>
</evidence>
<evidence type="ECO:0000313" key="4">
    <source>
        <dbReference type="Proteomes" id="UP000035721"/>
    </source>
</evidence>
<dbReference type="InterPro" id="IPR010043">
    <property type="entry name" value="UTase/UR"/>
</dbReference>
<comment type="caution">
    <text evidence="3">The sequence shown here is derived from an EMBL/GenBank/DDBJ whole genome shotgun (WGS) entry which is preliminary data.</text>
</comment>
<dbReference type="PANTHER" id="PTHR47320:SF1">
    <property type="entry name" value="BIFUNCTIONAL URIDYLYLTRANSFERASE_URIDYLYL-REMOVING ENZYME"/>
    <property type="match status" value="1"/>
</dbReference>
<dbReference type="GO" id="GO:0008773">
    <property type="term" value="F:[protein-PII] uridylyltransferase activity"/>
    <property type="evidence" value="ECO:0007669"/>
    <property type="project" value="InterPro"/>
</dbReference>
<dbReference type="PROSITE" id="PS51671">
    <property type="entry name" value="ACT"/>
    <property type="match status" value="1"/>
</dbReference>
<dbReference type="AlphaFoldDB" id="A0A077LY17"/>
<sequence length="108" mass="11003">MAGASGVPGASGVSGTPGQARALVVPQAADDATVLEVRADDRLGLLHELGMTFARAGLSVRSAHIATYAGQTLDTFYLTEFGGRLLEPAKVAQVVAMVIDTCDGHPPA</sequence>
<keyword evidence="1" id="KW-0378">Hydrolase</keyword>
<dbReference type="InterPro" id="IPR045865">
    <property type="entry name" value="ACT-like_dom_sf"/>
</dbReference>
<keyword evidence="4" id="KW-1185">Reference proteome</keyword>